<name>A0A9P9WNN6_9PEZI</name>
<reference evidence="1" key="1">
    <citation type="submission" date="2021-03" db="EMBL/GenBank/DDBJ databases">
        <title>Revisited historic fungal species revealed as producer of novel bioactive compounds through whole genome sequencing and comparative genomics.</title>
        <authorList>
            <person name="Vignolle G.A."/>
            <person name="Hochenegger N."/>
            <person name="Mach R.L."/>
            <person name="Mach-Aigner A.R."/>
            <person name="Javad Rahimi M."/>
            <person name="Salim K.A."/>
            <person name="Chan C.M."/>
            <person name="Lim L.B.L."/>
            <person name="Cai F."/>
            <person name="Druzhinina I.S."/>
            <person name="U'Ren J.M."/>
            <person name="Derntl C."/>
        </authorList>
    </citation>
    <scope>NUCLEOTIDE SEQUENCE</scope>
    <source>
        <strain evidence="1">TUCIM 5799</strain>
    </source>
</reference>
<evidence type="ECO:0000313" key="1">
    <source>
        <dbReference type="EMBL" id="KAI1871923.1"/>
    </source>
</evidence>
<accession>A0A9P9WNN6</accession>
<evidence type="ECO:0000313" key="2">
    <source>
        <dbReference type="Proteomes" id="UP000829685"/>
    </source>
</evidence>
<gene>
    <name evidence="1" type="ORF">JX265_005909</name>
</gene>
<proteinExistence type="predicted"/>
<comment type="caution">
    <text evidence="1">The sequence shown here is derived from an EMBL/GenBank/DDBJ whole genome shotgun (WGS) entry which is preliminary data.</text>
</comment>
<sequence length="258" mass="28474">MAELVVEAGSLPPPYVEAIAVKGSASLVERAGRAFPDTFYISPYSPDSSTKWVLSEYKHQILYAISRREHPQGNKPDVIIHDGLSLKDATFASFRFIDGSPKMWKVRLPPRSAEPEAGFELVSAGNDWRAQKRPVFKFAIETDVSGRREHFEWRSSNNDNIRRALGGGQSLGWKLVRLAQDAFTDELAGPRGAWPKTTDGAEIVAVFSGDEHGPHGDWRFAFLGTGRSRILGWTWEVMAVTSALIIMDSGLKVGGETS</sequence>
<dbReference type="Proteomes" id="UP000829685">
    <property type="component" value="Unassembled WGS sequence"/>
</dbReference>
<dbReference type="AlphaFoldDB" id="A0A9P9WNN6"/>
<dbReference type="EMBL" id="JAFIMR010000012">
    <property type="protein sequence ID" value="KAI1871923.1"/>
    <property type="molecule type" value="Genomic_DNA"/>
</dbReference>
<keyword evidence="2" id="KW-1185">Reference proteome</keyword>
<protein>
    <submittedName>
        <fullName evidence="1">Uncharacterized protein</fullName>
    </submittedName>
</protein>
<organism evidence="1 2">
    <name type="scientific">Neoarthrinium moseri</name>
    <dbReference type="NCBI Taxonomy" id="1658444"/>
    <lineage>
        <taxon>Eukaryota</taxon>
        <taxon>Fungi</taxon>
        <taxon>Dikarya</taxon>
        <taxon>Ascomycota</taxon>
        <taxon>Pezizomycotina</taxon>
        <taxon>Sordariomycetes</taxon>
        <taxon>Xylariomycetidae</taxon>
        <taxon>Amphisphaeriales</taxon>
        <taxon>Apiosporaceae</taxon>
        <taxon>Neoarthrinium</taxon>
    </lineage>
</organism>